<reference evidence="1 2" key="1">
    <citation type="journal article" date="2011" name="Int. J. Syst. Evol. Microbiol.">
        <title>Description of Undibacterium oligocarboniphilum sp. nov., isolated from purified water, and Undibacterium pigrum strain CCUG 49012 as the type strain of Undibacterium parvum sp. nov., and emended descriptions of the genus Undibacterium and the species Undibacterium pigrum.</title>
        <authorList>
            <person name="Eder W."/>
            <person name="Wanner G."/>
            <person name="Ludwig W."/>
            <person name="Busse H.J."/>
            <person name="Ziemke-Kageler F."/>
            <person name="Lang E."/>
        </authorList>
    </citation>
    <scope>NUCLEOTIDE SEQUENCE [LARGE SCALE GENOMIC DNA]</scope>
    <source>
        <strain evidence="1 2">DSM 23061</strain>
    </source>
</reference>
<keyword evidence="2" id="KW-1185">Reference proteome</keyword>
<dbReference type="EMBL" id="CP034464">
    <property type="protein sequence ID" value="AZP14621.1"/>
    <property type="molecule type" value="Genomic_DNA"/>
</dbReference>
<proteinExistence type="predicted"/>
<name>A0A3Q9BV72_9BURK</name>
<accession>A0A3Q9BV72</accession>
<evidence type="ECO:0000313" key="1">
    <source>
        <dbReference type="EMBL" id="AZP14621.1"/>
    </source>
</evidence>
<organism evidence="1 2">
    <name type="scientific">Undibacterium parvum</name>
    <dbReference type="NCBI Taxonomy" id="401471"/>
    <lineage>
        <taxon>Bacteria</taxon>
        <taxon>Pseudomonadati</taxon>
        <taxon>Pseudomonadota</taxon>
        <taxon>Betaproteobacteria</taxon>
        <taxon>Burkholderiales</taxon>
        <taxon>Oxalobacteraceae</taxon>
        <taxon>Undibacterium</taxon>
    </lineage>
</organism>
<dbReference type="SUPFAM" id="SSF53850">
    <property type="entry name" value="Periplasmic binding protein-like II"/>
    <property type="match status" value="1"/>
</dbReference>
<gene>
    <name evidence="1" type="ORF">EJN92_16015</name>
</gene>
<dbReference type="AlphaFoldDB" id="A0A3Q9BV72"/>
<sequence length="283" mass="32810">MLSILVCTHTYAVSLTYPRAESDSDSRYQYDWEVLRTALEKTSARYGAFEIKQSQHQMPPARVSFEMLRPNSEINLFVRATNAELETSFLPIRIPVDRGLLGYRIFLIRPADQEKFASVKSLDDLRKFSVGQGRGWADVAILTAAQFNVVEGSSYDGLFPMLKLRRFDFLSRSLDEAWREYDERHLEHNFTVEPTLLLYYPLPRYFFVRRDADGERIAKRIEAGMEIMIKDGSLIALFNQYKSDLIKRAGLAQRRILRIPNPKLSAQTPLNRSELWYDPVKGK</sequence>
<dbReference type="KEGG" id="upv:EJN92_16015"/>
<dbReference type="OrthoDB" id="547680at2"/>
<protein>
    <recommendedName>
        <fullName evidence="3">Transporter substrate-binding domain-containing protein</fullName>
    </recommendedName>
</protein>
<evidence type="ECO:0008006" key="3">
    <source>
        <dbReference type="Google" id="ProtNLM"/>
    </source>
</evidence>
<dbReference type="Proteomes" id="UP000275663">
    <property type="component" value="Chromosome"/>
</dbReference>
<evidence type="ECO:0000313" key="2">
    <source>
        <dbReference type="Proteomes" id="UP000275663"/>
    </source>
</evidence>